<accession>A0A8H2K5P3</accession>
<dbReference type="AlphaFoldDB" id="A0A8H2K5P3"/>
<sequence>MSKNLTTAQIEAQAKALGVEVAALRAVIEVECKGAGFNPDGTPVILYERHKFYEGLQAINWITKSKEWSKQFPDLCNPAPGAYGKYSAQHDKLERAAKLNREVALESCSWGIGQVMGYHWKSLGYPTLQAFINAMYKDEASQLEAMCRYIKVNGLIGALRKKDWKAFARGYNGPMYAKNSYDVKLAKAYKKWSA</sequence>
<dbReference type="Proteomes" id="UP000314285">
    <property type="component" value="Unassembled WGS sequence"/>
</dbReference>
<reference evidence="2 3" key="1">
    <citation type="submission" date="2019-06" db="EMBL/GenBank/DDBJ databases">
        <title>Genome of Acinetobacter radioresistens APH1, a phenol degrading strain.</title>
        <authorList>
            <person name="Liu Y."/>
        </authorList>
    </citation>
    <scope>NUCLEOTIDE SEQUENCE [LARGE SCALE GENOMIC DNA]</scope>
    <source>
        <strain evidence="2 3">APH1</strain>
    </source>
</reference>
<dbReference type="InterPro" id="IPR024408">
    <property type="entry name" value="Muramidase"/>
</dbReference>
<comment type="caution">
    <text evidence="2">The sequence shown here is derived from an EMBL/GenBank/DDBJ whole genome shotgun (WGS) entry which is preliminary data.</text>
</comment>
<name>A0A8H2K5P3_ACIRA</name>
<protein>
    <submittedName>
        <fullName evidence="2">N-acetylmuramidase family protein</fullName>
    </submittedName>
</protein>
<proteinExistence type="predicted"/>
<dbReference type="EMBL" id="VFBM01000001">
    <property type="protein sequence ID" value="TNX94290.1"/>
    <property type="molecule type" value="Genomic_DNA"/>
</dbReference>
<organism evidence="2 3">
    <name type="scientific">Acinetobacter radioresistens</name>
    <dbReference type="NCBI Taxonomy" id="40216"/>
    <lineage>
        <taxon>Bacteria</taxon>
        <taxon>Pseudomonadati</taxon>
        <taxon>Pseudomonadota</taxon>
        <taxon>Gammaproteobacteria</taxon>
        <taxon>Moraxellales</taxon>
        <taxon>Moraxellaceae</taxon>
        <taxon>Acinetobacter</taxon>
    </lineage>
</organism>
<dbReference type="RefSeq" id="WP_139880480.1">
    <property type="nucleotide sequence ID" value="NZ_VFBM01000001.1"/>
</dbReference>
<evidence type="ECO:0000259" key="1">
    <source>
        <dbReference type="Pfam" id="PF11860"/>
    </source>
</evidence>
<evidence type="ECO:0000313" key="2">
    <source>
        <dbReference type="EMBL" id="TNX94290.1"/>
    </source>
</evidence>
<dbReference type="Pfam" id="PF11860">
    <property type="entry name" value="Muramidase"/>
    <property type="match status" value="1"/>
</dbReference>
<evidence type="ECO:0000313" key="3">
    <source>
        <dbReference type="Proteomes" id="UP000314285"/>
    </source>
</evidence>
<feature type="domain" description="N-acetylmuramidase" evidence="1">
    <location>
        <begin position="20"/>
        <end position="192"/>
    </location>
</feature>
<gene>
    <name evidence="2" type="ORF">FHY67_02165</name>
</gene>